<gene>
    <name evidence="2" type="ORF">KSP40_PGU007944</name>
</gene>
<feature type="region of interest" description="Disordered" evidence="1">
    <location>
        <begin position="1"/>
        <end position="84"/>
    </location>
</feature>
<organism evidence="2 3">
    <name type="scientific">Platanthera guangdongensis</name>
    <dbReference type="NCBI Taxonomy" id="2320717"/>
    <lineage>
        <taxon>Eukaryota</taxon>
        <taxon>Viridiplantae</taxon>
        <taxon>Streptophyta</taxon>
        <taxon>Embryophyta</taxon>
        <taxon>Tracheophyta</taxon>
        <taxon>Spermatophyta</taxon>
        <taxon>Magnoliopsida</taxon>
        <taxon>Liliopsida</taxon>
        <taxon>Asparagales</taxon>
        <taxon>Orchidaceae</taxon>
        <taxon>Orchidoideae</taxon>
        <taxon>Orchideae</taxon>
        <taxon>Orchidinae</taxon>
        <taxon>Platanthera</taxon>
    </lineage>
</organism>
<dbReference type="PANTHER" id="PTHR37173:SF1">
    <property type="entry name" value="PROLINE-RICH FAMILY PROTEIN"/>
    <property type="match status" value="1"/>
</dbReference>
<feature type="compositionally biased region" description="Pro residues" evidence="1">
    <location>
        <begin position="60"/>
        <end position="71"/>
    </location>
</feature>
<sequence length="370" mass="39337">MAAPSSSAPPSTVDTITSPQQSSTSAAANPSKPFATSPSLASTASRSPIFSAQPLIGKPINPPALAPPPHGISPAGSAVHRGFPVRASGGGRTVDHMVTVANPAGYLRSSSPMAVMNFAAAMAAASQSRPYVYGGVEHTAAAAAAAAASHGMRPPPPQGQQQTQHFVVPPTGAARGASAPTQPKVASLPATPLGPEQIDTKERDKSVDDAFVMIYGRKVKLADGGSGSLYPLCRSWIRNGLTQETHPNVGEGIMLLPKPLPTSIVKEMLNKHTDGEGDEEFQEDEQRESVELLSSRELLGGHIKRAKRVRARPRGITGSIIFFHQQGLHHAIWGRQIILRNTKYHQTSKSDVKQHRESKSVVNFFIYFLH</sequence>
<dbReference type="Proteomes" id="UP001412067">
    <property type="component" value="Unassembled WGS sequence"/>
</dbReference>
<protein>
    <submittedName>
        <fullName evidence="2">Uncharacterized protein</fullName>
    </submittedName>
</protein>
<evidence type="ECO:0000256" key="1">
    <source>
        <dbReference type="SAM" id="MobiDB-lite"/>
    </source>
</evidence>
<keyword evidence="3" id="KW-1185">Reference proteome</keyword>
<reference evidence="2 3" key="1">
    <citation type="journal article" date="2022" name="Nat. Plants">
        <title>Genomes of leafy and leafless Platanthera orchids illuminate the evolution of mycoheterotrophy.</title>
        <authorList>
            <person name="Li M.H."/>
            <person name="Liu K.W."/>
            <person name="Li Z."/>
            <person name="Lu H.C."/>
            <person name="Ye Q.L."/>
            <person name="Zhang D."/>
            <person name="Wang J.Y."/>
            <person name="Li Y.F."/>
            <person name="Zhong Z.M."/>
            <person name="Liu X."/>
            <person name="Yu X."/>
            <person name="Liu D.K."/>
            <person name="Tu X.D."/>
            <person name="Liu B."/>
            <person name="Hao Y."/>
            <person name="Liao X.Y."/>
            <person name="Jiang Y.T."/>
            <person name="Sun W.H."/>
            <person name="Chen J."/>
            <person name="Chen Y.Q."/>
            <person name="Ai Y."/>
            <person name="Zhai J.W."/>
            <person name="Wu S.S."/>
            <person name="Zhou Z."/>
            <person name="Hsiao Y.Y."/>
            <person name="Wu W.L."/>
            <person name="Chen Y.Y."/>
            <person name="Lin Y.F."/>
            <person name="Hsu J.L."/>
            <person name="Li C.Y."/>
            <person name="Wang Z.W."/>
            <person name="Zhao X."/>
            <person name="Zhong W.Y."/>
            <person name="Ma X.K."/>
            <person name="Ma L."/>
            <person name="Huang J."/>
            <person name="Chen G.Z."/>
            <person name="Huang M.Z."/>
            <person name="Huang L."/>
            <person name="Peng D.H."/>
            <person name="Luo Y.B."/>
            <person name="Zou S.Q."/>
            <person name="Chen S.P."/>
            <person name="Lan S."/>
            <person name="Tsai W.C."/>
            <person name="Van de Peer Y."/>
            <person name="Liu Z.J."/>
        </authorList>
    </citation>
    <scope>NUCLEOTIDE SEQUENCE [LARGE SCALE GENOMIC DNA]</scope>
    <source>
        <strain evidence="2">Lor288</strain>
    </source>
</reference>
<comment type="caution">
    <text evidence="2">The sequence shown here is derived from an EMBL/GenBank/DDBJ whole genome shotgun (WGS) entry which is preliminary data.</text>
</comment>
<feature type="compositionally biased region" description="Low complexity" evidence="1">
    <location>
        <begin position="1"/>
        <end position="31"/>
    </location>
</feature>
<evidence type="ECO:0000313" key="3">
    <source>
        <dbReference type="Proteomes" id="UP001412067"/>
    </source>
</evidence>
<dbReference type="PANTHER" id="PTHR37173">
    <property type="entry name" value="HYDROXYPROLINE-RICH GLYCOPROTEIN FAMILY PROTEIN"/>
    <property type="match status" value="1"/>
</dbReference>
<accession>A0ABR2M6J0</accession>
<feature type="compositionally biased region" description="Polar residues" evidence="1">
    <location>
        <begin position="34"/>
        <end position="50"/>
    </location>
</feature>
<evidence type="ECO:0000313" key="2">
    <source>
        <dbReference type="EMBL" id="KAK8959611.1"/>
    </source>
</evidence>
<feature type="region of interest" description="Disordered" evidence="1">
    <location>
        <begin position="170"/>
        <end position="202"/>
    </location>
</feature>
<proteinExistence type="predicted"/>
<name>A0ABR2M6J0_9ASPA</name>
<dbReference type="EMBL" id="JBBWWR010000011">
    <property type="protein sequence ID" value="KAK8959611.1"/>
    <property type="molecule type" value="Genomic_DNA"/>
</dbReference>